<evidence type="ECO:0000313" key="1">
    <source>
        <dbReference type="EMBL" id="CRH06096.1"/>
    </source>
</evidence>
<reference evidence="1" key="1">
    <citation type="submission" date="2015-04" db="EMBL/GenBank/DDBJ databases">
        <authorList>
            <person name="Syromyatnikov M.Y."/>
            <person name="Popov V.N."/>
        </authorList>
    </citation>
    <scope>NUCLEOTIDE SEQUENCE</scope>
    <source>
        <strain evidence="1">MO-1</strain>
    </source>
</reference>
<dbReference type="PANTHER" id="PTHR30203">
    <property type="entry name" value="OUTER MEMBRANE CATION EFFLUX PROTEIN"/>
    <property type="match status" value="1"/>
</dbReference>
<accession>A0A1S7LJW1</accession>
<dbReference type="GO" id="GO:0015562">
    <property type="term" value="F:efflux transmembrane transporter activity"/>
    <property type="evidence" value="ECO:0007669"/>
    <property type="project" value="InterPro"/>
</dbReference>
<dbReference type="SUPFAM" id="SSF56954">
    <property type="entry name" value="Outer membrane efflux proteins (OEP)"/>
    <property type="match status" value="1"/>
</dbReference>
<name>A0A1S7LJW1_MAGMO</name>
<dbReference type="EMBL" id="LO017727">
    <property type="protein sequence ID" value="CRH06096.1"/>
    <property type="molecule type" value="Genomic_DNA"/>
</dbReference>
<proteinExistence type="predicted"/>
<organism evidence="1">
    <name type="scientific">Magnetococcus massalia (strain MO-1)</name>
    <dbReference type="NCBI Taxonomy" id="451514"/>
    <lineage>
        <taxon>Bacteria</taxon>
        <taxon>Pseudomonadati</taxon>
        <taxon>Pseudomonadota</taxon>
        <taxon>Magnetococcia</taxon>
        <taxon>Magnetococcales</taxon>
        <taxon>Magnetococcaceae</taxon>
        <taxon>Magnetococcus</taxon>
    </lineage>
</organism>
<sequence length="373" mass="41894">MRAAREQLLGTQAAAKAMSQPLYNPMLSTGFETKKLEDSYQLGVEQTVDWWDIRGAKQHQALGMNREADAQYRQQFLEMTTAALSALAEWQMANKAAIVAKKQKKQLDLLLGQVEKRQQVGDLGAADAELTFLSLSQRLTELAEIEAALLQAESKVQELLTEWAPELGGIPDDFLGTMSDSISEQDTMQHPIVAAAKARWQSLENEIEITRRSVMAEPTFGITLGRNILSEGENESVVGVTLSIPLNIRTDPNFEIRTSQQAALEAEARFKAASRKLEFDFQAALASWQRYKNQYERWQKVVQSRLESSSQMLEQQWRNGELSTTDYLQALSQRSESRLAGITLEKQVILSLIDVLSKMGRLPIKMTRVEGVE</sequence>
<dbReference type="Gene3D" id="1.20.1600.10">
    <property type="entry name" value="Outer membrane efflux proteins (OEP)"/>
    <property type="match status" value="1"/>
</dbReference>
<dbReference type="AlphaFoldDB" id="A0A1S7LJW1"/>
<dbReference type="InterPro" id="IPR010131">
    <property type="entry name" value="MdtP/NodT-like"/>
</dbReference>
<protein>
    <submittedName>
        <fullName evidence="1">Putative cation efflux system protein czcC</fullName>
    </submittedName>
</protein>
<gene>
    <name evidence="1" type="ORF">MAGMO_1923</name>
</gene>